<sequence>MVALPPLSVRYSECDRVSFLAAILIPMSSATITADNLRIAALSIAAYDYLWTLSAEWRYYRMFFESKFRLSTNMILFVLIRYLSVLLLSLGSVGSFSHSFTSKSCNQFYLIPPIMRVAQSMVSQAILGLRAYTIAGRNPSIGIVLLTGYVISVAVEWFANLYHRFPLVVNGDCNAASISPNAFISTWLFYLGAILYDILTLAISMAYLLKYRANSPYLLRFVSMMIYDGLGYFVALTAINVVNAVLFRTHNTTIQLTSCLCSHMDYESKDSY</sequence>
<protein>
    <recommendedName>
        <fullName evidence="2">DUF6533 domain-containing protein</fullName>
    </recommendedName>
</protein>
<evidence type="ECO:0000313" key="3">
    <source>
        <dbReference type="EMBL" id="KAI0300439.1"/>
    </source>
</evidence>
<keyword evidence="1" id="KW-0812">Transmembrane</keyword>
<dbReference type="Proteomes" id="UP001203297">
    <property type="component" value="Unassembled WGS sequence"/>
</dbReference>
<feature type="transmembrane region" description="Helical" evidence="1">
    <location>
        <begin position="74"/>
        <end position="96"/>
    </location>
</feature>
<evidence type="ECO:0000259" key="2">
    <source>
        <dbReference type="Pfam" id="PF20151"/>
    </source>
</evidence>
<dbReference type="InterPro" id="IPR045340">
    <property type="entry name" value="DUF6533"/>
</dbReference>
<keyword evidence="1" id="KW-0472">Membrane</keyword>
<reference evidence="3" key="1">
    <citation type="journal article" date="2022" name="New Phytol.">
        <title>Evolutionary transition to the ectomycorrhizal habit in the genomes of a hyperdiverse lineage of mushroom-forming fungi.</title>
        <authorList>
            <person name="Looney B."/>
            <person name="Miyauchi S."/>
            <person name="Morin E."/>
            <person name="Drula E."/>
            <person name="Courty P.E."/>
            <person name="Kohler A."/>
            <person name="Kuo A."/>
            <person name="LaButti K."/>
            <person name="Pangilinan J."/>
            <person name="Lipzen A."/>
            <person name="Riley R."/>
            <person name="Andreopoulos W."/>
            <person name="He G."/>
            <person name="Johnson J."/>
            <person name="Nolan M."/>
            <person name="Tritt A."/>
            <person name="Barry K.W."/>
            <person name="Grigoriev I.V."/>
            <person name="Nagy L.G."/>
            <person name="Hibbett D."/>
            <person name="Henrissat B."/>
            <person name="Matheny P.B."/>
            <person name="Labbe J."/>
            <person name="Martin F.M."/>
        </authorList>
    </citation>
    <scope>NUCLEOTIDE SEQUENCE</scope>
    <source>
        <strain evidence="3">BPL690</strain>
    </source>
</reference>
<proteinExistence type="predicted"/>
<organism evidence="3 4">
    <name type="scientific">Multifurca ochricompacta</name>
    <dbReference type="NCBI Taxonomy" id="376703"/>
    <lineage>
        <taxon>Eukaryota</taxon>
        <taxon>Fungi</taxon>
        <taxon>Dikarya</taxon>
        <taxon>Basidiomycota</taxon>
        <taxon>Agaricomycotina</taxon>
        <taxon>Agaricomycetes</taxon>
        <taxon>Russulales</taxon>
        <taxon>Russulaceae</taxon>
        <taxon>Multifurca</taxon>
    </lineage>
</organism>
<keyword evidence="1" id="KW-1133">Transmembrane helix</keyword>
<feature type="transmembrane region" description="Helical" evidence="1">
    <location>
        <begin position="187"/>
        <end position="209"/>
    </location>
</feature>
<feature type="transmembrane region" description="Helical" evidence="1">
    <location>
        <begin position="230"/>
        <end position="247"/>
    </location>
</feature>
<dbReference type="Pfam" id="PF20151">
    <property type="entry name" value="DUF6533"/>
    <property type="match status" value="1"/>
</dbReference>
<dbReference type="AlphaFoldDB" id="A0AAD4M5H5"/>
<gene>
    <name evidence="3" type="ORF">B0F90DRAFT_411236</name>
</gene>
<comment type="caution">
    <text evidence="3">The sequence shown here is derived from an EMBL/GenBank/DDBJ whole genome shotgun (WGS) entry which is preliminary data.</text>
</comment>
<accession>A0AAD4M5H5</accession>
<feature type="domain" description="DUF6533" evidence="2">
    <location>
        <begin position="38"/>
        <end position="86"/>
    </location>
</feature>
<name>A0AAD4M5H5_9AGAM</name>
<keyword evidence="4" id="KW-1185">Reference proteome</keyword>
<dbReference type="EMBL" id="WTXG01000018">
    <property type="protein sequence ID" value="KAI0300439.1"/>
    <property type="molecule type" value="Genomic_DNA"/>
</dbReference>
<evidence type="ECO:0000313" key="4">
    <source>
        <dbReference type="Proteomes" id="UP001203297"/>
    </source>
</evidence>
<feature type="transmembrane region" description="Helical" evidence="1">
    <location>
        <begin position="141"/>
        <end position="159"/>
    </location>
</feature>
<evidence type="ECO:0000256" key="1">
    <source>
        <dbReference type="SAM" id="Phobius"/>
    </source>
</evidence>